<feature type="compositionally biased region" description="Low complexity" evidence="1">
    <location>
        <begin position="7"/>
        <end position="28"/>
    </location>
</feature>
<evidence type="ECO:0000313" key="3">
    <source>
        <dbReference type="Proteomes" id="UP001633002"/>
    </source>
</evidence>
<dbReference type="EMBL" id="JBJQOH010000002">
    <property type="protein sequence ID" value="KAL3696605.1"/>
    <property type="molecule type" value="Genomic_DNA"/>
</dbReference>
<dbReference type="AlphaFoldDB" id="A0ABD3I2L6"/>
<evidence type="ECO:0000256" key="1">
    <source>
        <dbReference type="SAM" id="MobiDB-lite"/>
    </source>
</evidence>
<evidence type="ECO:0000313" key="2">
    <source>
        <dbReference type="EMBL" id="KAL3696605.1"/>
    </source>
</evidence>
<feature type="region of interest" description="Disordered" evidence="1">
    <location>
        <begin position="124"/>
        <end position="204"/>
    </location>
</feature>
<protein>
    <submittedName>
        <fullName evidence="2">Uncharacterized protein</fullName>
    </submittedName>
</protein>
<feature type="region of interest" description="Disordered" evidence="1">
    <location>
        <begin position="1"/>
        <end position="69"/>
    </location>
</feature>
<feature type="compositionally biased region" description="Acidic residues" evidence="1">
    <location>
        <begin position="134"/>
        <end position="147"/>
    </location>
</feature>
<sequence length="204" mass="22309">MRMSALSSSGGVISMISSTASKSSPTSPEQGSSDEDSESNKEEEEYMSNADAEDVNEADAESIKYERQDPAAAKDLEDICHRHPVWAQIIAKNLERTRKSKIEAQPQEDIDFDVEDLLEAVDDIIDTTATGGDNGDEESEDEPEQQEPEPVTSQQIGGQASLAKAQAPNIFVTLKHGSSSEPGDSHPMSKHGTRRMYNWSETSY</sequence>
<accession>A0ABD3I2L6</accession>
<reference evidence="2 3" key="1">
    <citation type="submission" date="2024-09" db="EMBL/GenBank/DDBJ databases">
        <title>Chromosome-scale assembly of Riccia sorocarpa.</title>
        <authorList>
            <person name="Paukszto L."/>
        </authorList>
    </citation>
    <scope>NUCLEOTIDE SEQUENCE [LARGE SCALE GENOMIC DNA]</scope>
    <source>
        <strain evidence="2">LP-2024</strain>
        <tissue evidence="2">Aerial parts of the thallus</tissue>
    </source>
</reference>
<proteinExistence type="predicted"/>
<feature type="compositionally biased region" description="Acidic residues" evidence="1">
    <location>
        <begin position="32"/>
        <end position="60"/>
    </location>
</feature>
<comment type="caution">
    <text evidence="2">The sequence shown here is derived from an EMBL/GenBank/DDBJ whole genome shotgun (WGS) entry which is preliminary data.</text>
</comment>
<name>A0ABD3I2L6_9MARC</name>
<organism evidence="2 3">
    <name type="scientific">Riccia sorocarpa</name>
    <dbReference type="NCBI Taxonomy" id="122646"/>
    <lineage>
        <taxon>Eukaryota</taxon>
        <taxon>Viridiplantae</taxon>
        <taxon>Streptophyta</taxon>
        <taxon>Embryophyta</taxon>
        <taxon>Marchantiophyta</taxon>
        <taxon>Marchantiopsida</taxon>
        <taxon>Marchantiidae</taxon>
        <taxon>Marchantiales</taxon>
        <taxon>Ricciaceae</taxon>
        <taxon>Riccia</taxon>
    </lineage>
</organism>
<gene>
    <name evidence="2" type="ORF">R1sor_010681</name>
</gene>
<dbReference type="Proteomes" id="UP001633002">
    <property type="component" value="Unassembled WGS sequence"/>
</dbReference>
<keyword evidence="3" id="KW-1185">Reference proteome</keyword>